<reference evidence="2" key="1">
    <citation type="submission" date="2022-01" db="EMBL/GenBank/DDBJ databases">
        <title>Comparative genomics reveals a dynamic genome evolution in the ectomycorrhizal milk-cap (Lactarius) mushrooms.</title>
        <authorList>
            <consortium name="DOE Joint Genome Institute"/>
            <person name="Lebreton A."/>
            <person name="Tang N."/>
            <person name="Kuo A."/>
            <person name="LaButti K."/>
            <person name="Drula E."/>
            <person name="Barry K."/>
            <person name="Clum A."/>
            <person name="Lipzen A."/>
            <person name="Mousain D."/>
            <person name="Ng V."/>
            <person name="Wang R."/>
            <person name="Wang X."/>
            <person name="Dai Y."/>
            <person name="Henrissat B."/>
            <person name="Grigoriev I.V."/>
            <person name="Guerin-Laguette A."/>
            <person name="Yu F."/>
            <person name="Martin F.M."/>
        </authorList>
    </citation>
    <scope>NUCLEOTIDE SEQUENCE</scope>
    <source>
        <strain evidence="2">QP</strain>
    </source>
</reference>
<keyword evidence="3" id="KW-1185">Reference proteome</keyword>
<accession>A0AAD4QGS9</accession>
<feature type="compositionally biased region" description="Polar residues" evidence="1">
    <location>
        <begin position="202"/>
        <end position="211"/>
    </location>
</feature>
<dbReference type="Proteomes" id="UP001201163">
    <property type="component" value="Unassembled WGS sequence"/>
</dbReference>
<dbReference type="EMBL" id="JAKELL010000006">
    <property type="protein sequence ID" value="KAH8998118.1"/>
    <property type="molecule type" value="Genomic_DNA"/>
</dbReference>
<organism evidence="2 3">
    <name type="scientific">Lactarius akahatsu</name>
    <dbReference type="NCBI Taxonomy" id="416441"/>
    <lineage>
        <taxon>Eukaryota</taxon>
        <taxon>Fungi</taxon>
        <taxon>Dikarya</taxon>
        <taxon>Basidiomycota</taxon>
        <taxon>Agaricomycotina</taxon>
        <taxon>Agaricomycetes</taxon>
        <taxon>Russulales</taxon>
        <taxon>Russulaceae</taxon>
        <taxon>Lactarius</taxon>
    </lineage>
</organism>
<name>A0AAD4QGS9_9AGAM</name>
<gene>
    <name evidence="2" type="ORF">EDB92DRAFT_1838077</name>
</gene>
<dbReference type="AlphaFoldDB" id="A0AAD4QGS9"/>
<feature type="region of interest" description="Disordered" evidence="1">
    <location>
        <begin position="1"/>
        <end position="22"/>
    </location>
</feature>
<protein>
    <submittedName>
        <fullName evidence="2">Uncharacterized protein</fullName>
    </submittedName>
</protein>
<feature type="non-terminal residue" evidence="2">
    <location>
        <position position="231"/>
    </location>
</feature>
<sequence>MQSIPPRFRSLQPPNSHPHPSRPVHRPYLICRNFVYGGVCKEISCPRAHVPYHDMLDLLDYLITRRDFPSELRSARKQLRPPKLDLCRNSLPSDRICFAFIPLPCSFGTRCTRTHFSVDNIYRSLMWPVDRAQPHEAAVTPQLGSEVPLATPVDPTTRAIVPMPANDEQLVVKLPQGTGSESVPLDHDPPLDVVVRLPNDSPPESETTATESIDPEHLQSSPTGPSLDAVA</sequence>
<comment type="caution">
    <text evidence="2">The sequence shown here is derived from an EMBL/GenBank/DDBJ whole genome shotgun (WGS) entry which is preliminary data.</text>
</comment>
<evidence type="ECO:0000313" key="2">
    <source>
        <dbReference type="EMBL" id="KAH8998118.1"/>
    </source>
</evidence>
<proteinExistence type="predicted"/>
<feature type="region of interest" description="Disordered" evidence="1">
    <location>
        <begin position="177"/>
        <end position="231"/>
    </location>
</feature>
<evidence type="ECO:0000256" key="1">
    <source>
        <dbReference type="SAM" id="MobiDB-lite"/>
    </source>
</evidence>
<evidence type="ECO:0000313" key="3">
    <source>
        <dbReference type="Proteomes" id="UP001201163"/>
    </source>
</evidence>